<proteinExistence type="predicted"/>
<evidence type="ECO:0000313" key="1">
    <source>
        <dbReference type="EMBL" id="JAS49183.1"/>
    </source>
</evidence>
<gene>
    <name evidence="1" type="ORF">g.7274</name>
</gene>
<name>A0A1B6FGT4_9HEMI</name>
<reference evidence="1" key="1">
    <citation type="submission" date="2015-11" db="EMBL/GenBank/DDBJ databases">
        <title>De novo transcriptome assembly of four potential Pierce s Disease insect vectors from Arizona vineyards.</title>
        <authorList>
            <person name="Tassone E.E."/>
        </authorList>
    </citation>
    <scope>NUCLEOTIDE SEQUENCE</scope>
</reference>
<feature type="non-terminal residue" evidence="1">
    <location>
        <position position="1"/>
    </location>
</feature>
<feature type="non-terminal residue" evidence="1">
    <location>
        <position position="177"/>
    </location>
</feature>
<sequence>PATRDIFILKPERGKTKTIVLVTQEMQHRRFEHILFLHSFTGCDTTSATFRRSKVGFFKLYLESEIIQQASMTFSNPSSTYDQVEKAGEMCFLKWYKAPKKQTSLNQYRFQSFTRSVANMKPEISSLPPTENAAKHHSRRTYHQVQQWLGNELPPQDWGWKRVGDTLVPITMEHLPA</sequence>
<protein>
    <submittedName>
        <fullName evidence="1">Uncharacterized protein</fullName>
    </submittedName>
</protein>
<dbReference type="AlphaFoldDB" id="A0A1B6FGT4"/>
<dbReference type="EMBL" id="GECZ01020586">
    <property type="protein sequence ID" value="JAS49183.1"/>
    <property type="molecule type" value="Transcribed_RNA"/>
</dbReference>
<accession>A0A1B6FGT4</accession>
<organism evidence="1">
    <name type="scientific">Cuerna arida</name>
    <dbReference type="NCBI Taxonomy" id="1464854"/>
    <lineage>
        <taxon>Eukaryota</taxon>
        <taxon>Metazoa</taxon>
        <taxon>Ecdysozoa</taxon>
        <taxon>Arthropoda</taxon>
        <taxon>Hexapoda</taxon>
        <taxon>Insecta</taxon>
        <taxon>Pterygota</taxon>
        <taxon>Neoptera</taxon>
        <taxon>Paraneoptera</taxon>
        <taxon>Hemiptera</taxon>
        <taxon>Auchenorrhyncha</taxon>
        <taxon>Membracoidea</taxon>
        <taxon>Cicadellidae</taxon>
        <taxon>Cicadellinae</taxon>
        <taxon>Proconiini</taxon>
        <taxon>Cuerna</taxon>
    </lineage>
</organism>